<comment type="caution">
    <text evidence="2">The sequence shown here is derived from an EMBL/GenBank/DDBJ whole genome shotgun (WGS) entry which is preliminary data.</text>
</comment>
<keyword evidence="3" id="KW-1185">Reference proteome</keyword>
<evidence type="ECO:0000313" key="3">
    <source>
        <dbReference type="Proteomes" id="UP001150879"/>
    </source>
</evidence>
<reference evidence="2" key="2">
    <citation type="journal article" date="2023" name="IMA Fungus">
        <title>Comparative genomic study of the Penicillium genus elucidates a diverse pangenome and 15 lateral gene transfer events.</title>
        <authorList>
            <person name="Petersen C."/>
            <person name="Sorensen T."/>
            <person name="Nielsen M.R."/>
            <person name="Sondergaard T.E."/>
            <person name="Sorensen J.L."/>
            <person name="Fitzpatrick D.A."/>
            <person name="Frisvad J.C."/>
            <person name="Nielsen K.L."/>
        </authorList>
    </citation>
    <scope>NUCLEOTIDE SEQUENCE</scope>
    <source>
        <strain evidence="2">IBT 16849</strain>
    </source>
</reference>
<reference evidence="2" key="1">
    <citation type="submission" date="2022-11" db="EMBL/GenBank/DDBJ databases">
        <authorList>
            <person name="Petersen C."/>
        </authorList>
    </citation>
    <scope>NUCLEOTIDE SEQUENCE</scope>
    <source>
        <strain evidence="2">IBT 16849</strain>
    </source>
</reference>
<dbReference type="OrthoDB" id="4369961at2759"/>
<evidence type="ECO:0008006" key="4">
    <source>
        <dbReference type="Google" id="ProtNLM"/>
    </source>
</evidence>
<proteinExistence type="predicted"/>
<dbReference type="Proteomes" id="UP001150879">
    <property type="component" value="Unassembled WGS sequence"/>
</dbReference>
<protein>
    <recommendedName>
        <fullName evidence="4">Lysine-specific metallo-endopeptidase domain-containing protein</fullName>
    </recommendedName>
</protein>
<organism evidence="2 3">
    <name type="scientific">Penicillium cf. griseofulvum</name>
    <dbReference type="NCBI Taxonomy" id="2972120"/>
    <lineage>
        <taxon>Eukaryota</taxon>
        <taxon>Fungi</taxon>
        <taxon>Dikarya</taxon>
        <taxon>Ascomycota</taxon>
        <taxon>Pezizomycotina</taxon>
        <taxon>Eurotiomycetes</taxon>
        <taxon>Eurotiomycetidae</taxon>
        <taxon>Eurotiales</taxon>
        <taxon>Aspergillaceae</taxon>
        <taxon>Penicillium</taxon>
    </lineage>
</organism>
<dbReference type="AlphaFoldDB" id="A0A9W9IYA0"/>
<dbReference type="InterPro" id="IPR024079">
    <property type="entry name" value="MetalloPept_cat_dom_sf"/>
</dbReference>
<dbReference type="SUPFAM" id="SSF55486">
    <property type="entry name" value="Metalloproteases ('zincins'), catalytic domain"/>
    <property type="match status" value="1"/>
</dbReference>
<name>A0A9W9IYA0_9EURO</name>
<feature type="region of interest" description="Disordered" evidence="1">
    <location>
        <begin position="1"/>
        <end position="22"/>
    </location>
</feature>
<evidence type="ECO:0000256" key="1">
    <source>
        <dbReference type="SAM" id="MobiDB-lite"/>
    </source>
</evidence>
<dbReference type="EMBL" id="JAPQKP010000006">
    <property type="protein sequence ID" value="KAJ5185796.1"/>
    <property type="molecule type" value="Genomic_DNA"/>
</dbReference>
<accession>A0A9W9IYA0</accession>
<evidence type="ECO:0000313" key="2">
    <source>
        <dbReference type="EMBL" id="KAJ5185796.1"/>
    </source>
</evidence>
<gene>
    <name evidence="2" type="ORF">N7472_010636</name>
</gene>
<feature type="compositionally biased region" description="Polar residues" evidence="1">
    <location>
        <begin position="1"/>
        <end position="21"/>
    </location>
</feature>
<sequence>MALAWSSNAATAHPANSTSHSLGKRFSKANIECSAYYGHFVWAHLEEIEEILDEVIQRTQDLYNFLNGQPTIKILDDDANEVLRSTFNTFTSIYGKFFWGPQDSKSKDGKDRVKKVLENFSAMRSRASTSGYISNVEIRCDDTWLSKVDKNGQSSTVPLQYFDSRHPEREAKWLDNGWIDFTESKGACSDAGHTHYAWVNDHIHGTDESVLTLCQDYIEYWIAQWNADIRLPFLRGNEYSPEKYKLDDFSGPFISVALLHELTHVSQIFGSPPTEDQPCLKDGKTVGGYGWFCITQIASLSTEKALLNADSYAYYAVAMYLNKNDWSTGYSEPLTEL</sequence>
<dbReference type="GO" id="GO:0008237">
    <property type="term" value="F:metallopeptidase activity"/>
    <property type="evidence" value="ECO:0007669"/>
    <property type="project" value="InterPro"/>
</dbReference>
<dbReference type="Gene3D" id="3.40.390.10">
    <property type="entry name" value="Collagenase (Catalytic Domain)"/>
    <property type="match status" value="1"/>
</dbReference>